<evidence type="ECO:0000313" key="7">
    <source>
        <dbReference type="Proteomes" id="UP000567099"/>
    </source>
</evidence>
<dbReference type="PANTHER" id="PTHR48413">
    <property type="match status" value="1"/>
</dbReference>
<dbReference type="GO" id="GO:0043817">
    <property type="term" value="F:phosphosulfolactate synthase activity"/>
    <property type="evidence" value="ECO:0007669"/>
    <property type="project" value="UniProtKB-UniRule"/>
</dbReference>
<name>A0A2L1CBC8_METMI</name>
<dbReference type="PANTHER" id="PTHR48413:SF1">
    <property type="entry name" value="PROTEIN HEAT-STRESS-ASSOCIATED 32"/>
    <property type="match status" value="1"/>
</dbReference>
<dbReference type="Proteomes" id="UP000567099">
    <property type="component" value="Unassembled WGS sequence"/>
</dbReference>
<dbReference type="Pfam" id="PF02679">
    <property type="entry name" value="ComA"/>
    <property type="match status" value="1"/>
</dbReference>
<dbReference type="Proteomes" id="UP000239462">
    <property type="component" value="Chromosome"/>
</dbReference>
<evidence type="ECO:0000313" key="4">
    <source>
        <dbReference type="EMBL" id="MBA2864618.1"/>
    </source>
</evidence>
<dbReference type="KEGG" id="mmad:MMJJ_07850"/>
<keyword evidence="3" id="KW-0456">Lyase</keyword>
<dbReference type="InterPro" id="IPR022370">
    <property type="entry name" value="Arch_ComA"/>
</dbReference>
<reference evidence="6" key="1">
    <citation type="journal article" date="2018" name="Genome Announc.">
        <title>Complete Genome Sequence of the Methanococcus maripaludis Type Strain JJ (DSM 2067), a Model for Selenoprotein Synthesis in Archaea.</title>
        <authorList>
            <person name="Poehlein A."/>
            <person name="Heym D."/>
            <person name="Quitzke V."/>
            <person name="Fersch J."/>
            <person name="Daniel R."/>
            <person name="Rother M."/>
        </authorList>
    </citation>
    <scope>NUCLEOTIDE SEQUENCE [LARGE SCALE GENOMIC DNA]</scope>
    <source>
        <strain evidence="6">DSM 2067</strain>
    </source>
</reference>
<dbReference type="InterPro" id="IPR013785">
    <property type="entry name" value="Aldolase_TIM"/>
</dbReference>
<dbReference type="RefSeq" id="WP_104837770.1">
    <property type="nucleotide sequence ID" value="NZ_CP026606.1"/>
</dbReference>
<dbReference type="EMBL" id="CP026606">
    <property type="protein sequence ID" value="AVB76196.1"/>
    <property type="molecule type" value="Genomic_DNA"/>
</dbReference>
<evidence type="ECO:0000313" key="5">
    <source>
        <dbReference type="EMBL" id="MBB6497468.1"/>
    </source>
</evidence>
<dbReference type="InterPro" id="IPR003830">
    <property type="entry name" value="ComA_synth"/>
</dbReference>
<organism evidence="3 6">
    <name type="scientific">Methanococcus maripaludis</name>
    <name type="common">Methanococcus deltae</name>
    <dbReference type="NCBI Taxonomy" id="39152"/>
    <lineage>
        <taxon>Archaea</taxon>
        <taxon>Methanobacteriati</taxon>
        <taxon>Methanobacteriota</taxon>
        <taxon>Methanomada group</taxon>
        <taxon>Methanococci</taxon>
        <taxon>Methanococcales</taxon>
        <taxon>Methanococcaceae</taxon>
        <taxon>Methanococcus</taxon>
    </lineage>
</organism>
<evidence type="ECO:0000256" key="2">
    <source>
        <dbReference type="NCBIfam" id="TIGR03849"/>
    </source>
</evidence>
<gene>
    <name evidence="3" type="primary">yitD</name>
    <name evidence="4" type="ORF">HNP94_001640</name>
    <name evidence="5" type="ORF">HNP96_001511</name>
    <name evidence="3" type="ORF">MMJJ_07850</name>
</gene>
<proteinExistence type="inferred from homology"/>
<dbReference type="InterPro" id="IPR036112">
    <property type="entry name" value="ComA_synth_sf"/>
</dbReference>
<dbReference type="EMBL" id="JACDUO010000002">
    <property type="protein sequence ID" value="MBA2864618.1"/>
    <property type="molecule type" value="Genomic_DNA"/>
</dbReference>
<dbReference type="GeneID" id="36101875"/>
<dbReference type="SUPFAM" id="SSF102110">
    <property type="entry name" value="(2r)-phospho-3-sulfolactate synthase ComA"/>
    <property type="match status" value="1"/>
</dbReference>
<dbReference type="GO" id="GO:0019295">
    <property type="term" value="P:coenzyme M biosynthetic process"/>
    <property type="evidence" value="ECO:0007669"/>
    <property type="project" value="InterPro"/>
</dbReference>
<dbReference type="Proteomes" id="UP000590564">
    <property type="component" value="Unassembled WGS sequence"/>
</dbReference>
<dbReference type="AlphaFoldDB" id="A0A2L1CBC8"/>
<dbReference type="NCBIfam" id="TIGR03849">
    <property type="entry name" value="arch_ComA"/>
    <property type="match status" value="1"/>
</dbReference>
<accession>A0A2L1CBC8</accession>
<protein>
    <recommendedName>
        <fullName evidence="2">Phosphosulfolactate synthase</fullName>
        <ecNumber evidence="2">4.4.1.19</ecNumber>
    </recommendedName>
</protein>
<evidence type="ECO:0000313" key="6">
    <source>
        <dbReference type="Proteomes" id="UP000239462"/>
    </source>
</evidence>
<reference evidence="5 8" key="3">
    <citation type="submission" date="2020-08" db="EMBL/GenBank/DDBJ databases">
        <title>Genomic Encyclopedia of Type Strains, Phase IV (KMG-V): Genome sequencing to study the core and pangenomes of soil and plant-associated prokaryotes.</title>
        <authorList>
            <person name="Whitman W."/>
        </authorList>
    </citation>
    <scope>NUCLEOTIDE SEQUENCE [LARGE SCALE GENOMIC DNA]</scope>
    <source>
        <strain evidence="4 7">C13</strain>
        <strain evidence="5 8">D1</strain>
    </source>
</reference>
<sequence>MNAFSFLNLEKGIENTMIIDKGLSPDFINDYLKVCGKYITFAKFGWGTSAVQSRELVKEKIENYKKYGIKTYPGGTLFEVCFSKNLFEEYLKECKNLGFECVEISDGSMDLKPEDKDYAIKQAKKAGFIVLSEVGKKSIVLDGELEIHERIELVKKDLESGADFVIIEGRESGKSIGLFDEKGNVKKEELEILAENVDMDKIILEAPQKNQQVEFILRFGNDVNLGNISFEEVISLETLRRGLRGDTFGKI</sequence>
<comment type="similarity">
    <text evidence="1">Belongs to the phosphosulfolactate synthase family.</text>
</comment>
<reference evidence="3" key="2">
    <citation type="submission" date="2018-02" db="EMBL/GenBank/DDBJ databases">
        <title>Complete genome sequence of the Methanococcus maripaludis type strain JJ (DSM 2067), a model for selenoprotein synthesis in Archaea.</title>
        <authorList>
            <person name="Poehlein A."/>
            <person name="Heym D."/>
            <person name="Quitzke V."/>
            <person name="Fersch J."/>
            <person name="Daniel R."/>
            <person name="Rother M."/>
        </authorList>
    </citation>
    <scope>NUCLEOTIDE SEQUENCE [LARGE SCALE GENOMIC DNA]</scope>
    <source>
        <strain evidence="3">DSM 2067</strain>
    </source>
</reference>
<evidence type="ECO:0000313" key="8">
    <source>
        <dbReference type="Proteomes" id="UP000590564"/>
    </source>
</evidence>
<dbReference type="EC" id="4.4.1.19" evidence="2"/>
<dbReference type="EMBL" id="JACHED010000003">
    <property type="protein sequence ID" value="MBB6497468.1"/>
    <property type="molecule type" value="Genomic_DNA"/>
</dbReference>
<evidence type="ECO:0000256" key="1">
    <source>
        <dbReference type="ARBA" id="ARBA00010424"/>
    </source>
</evidence>
<dbReference type="Gene3D" id="3.20.20.70">
    <property type="entry name" value="Aldolase class I"/>
    <property type="match status" value="1"/>
</dbReference>
<evidence type="ECO:0000313" key="3">
    <source>
        <dbReference type="EMBL" id="AVB76196.1"/>
    </source>
</evidence>